<dbReference type="GO" id="GO:0006412">
    <property type="term" value="P:translation"/>
    <property type="evidence" value="ECO:0007669"/>
    <property type="project" value="InterPro"/>
</dbReference>
<evidence type="ECO:0000256" key="4">
    <source>
        <dbReference type="ARBA" id="ARBA00023128"/>
    </source>
</evidence>
<evidence type="ECO:0000256" key="5">
    <source>
        <dbReference type="ARBA" id="ARBA00023274"/>
    </source>
</evidence>
<dbReference type="Gene3D" id="3.30.780.10">
    <property type="entry name" value="SUI1-like domain"/>
    <property type="match status" value="1"/>
</dbReference>
<evidence type="ECO:0000256" key="2">
    <source>
        <dbReference type="ARBA" id="ARBA00005677"/>
    </source>
</evidence>
<dbReference type="EMBL" id="GDRN01061009">
    <property type="protein sequence ID" value="JAI65261.1"/>
    <property type="molecule type" value="Transcribed_RNA"/>
</dbReference>
<dbReference type="EMBL" id="GDRN01061010">
    <property type="protein sequence ID" value="JAI65260.1"/>
    <property type="molecule type" value="Transcribed_RNA"/>
</dbReference>
<dbReference type="GO" id="GO:0003735">
    <property type="term" value="F:structural constituent of ribosome"/>
    <property type="evidence" value="ECO:0007669"/>
    <property type="project" value="InterPro"/>
</dbReference>
<name>A0A0P4W9L6_SCYOL</name>
<keyword evidence="5" id="KW-0687">Ribonucleoprotein</keyword>
<protein>
    <recommendedName>
        <fullName evidence="6">Large ribosomal subunit protein mL49</fullName>
    </recommendedName>
    <alternativeName>
        <fullName evidence="7">39S ribosomal protein L49, mitochondrial</fullName>
    </alternativeName>
</protein>
<dbReference type="AlphaFoldDB" id="A0A0P4W9L6"/>
<dbReference type="PANTHER" id="PTHR13477">
    <property type="entry name" value="MITOCHONDRIAL 39S RIBOSOMAL PROTEIN L49"/>
    <property type="match status" value="1"/>
</dbReference>
<dbReference type="InterPro" id="IPR007740">
    <property type="entry name" value="Ribosomal_mL49"/>
</dbReference>
<keyword evidence="3" id="KW-0689">Ribosomal protein</keyword>
<dbReference type="PANTHER" id="PTHR13477:SF0">
    <property type="entry name" value="LARGE RIBOSOMAL SUBUNIT PROTEIN ML49"/>
    <property type="match status" value="1"/>
</dbReference>
<evidence type="ECO:0000256" key="6">
    <source>
        <dbReference type="ARBA" id="ARBA00035191"/>
    </source>
</evidence>
<organism evidence="8">
    <name type="scientific">Scylla olivacea</name>
    <name type="common">Orange mud crab</name>
    <name type="synonym">Cancer olivacea</name>
    <dbReference type="NCBI Taxonomy" id="85551"/>
    <lineage>
        <taxon>Eukaryota</taxon>
        <taxon>Metazoa</taxon>
        <taxon>Ecdysozoa</taxon>
        <taxon>Arthropoda</taxon>
        <taxon>Crustacea</taxon>
        <taxon>Multicrustacea</taxon>
        <taxon>Malacostraca</taxon>
        <taxon>Eumalacostraca</taxon>
        <taxon>Eucarida</taxon>
        <taxon>Decapoda</taxon>
        <taxon>Pleocyemata</taxon>
        <taxon>Brachyura</taxon>
        <taxon>Eubrachyura</taxon>
        <taxon>Portunoidea</taxon>
        <taxon>Portunidae</taxon>
        <taxon>Portuninae</taxon>
        <taxon>Scylla</taxon>
    </lineage>
</organism>
<dbReference type="FunFam" id="3.30.780.10:FF:000009">
    <property type="entry name" value="39S ribosomal protein L49, mitochondrial"/>
    <property type="match status" value="1"/>
</dbReference>
<reference evidence="8" key="1">
    <citation type="submission" date="2015-09" db="EMBL/GenBank/DDBJ databases">
        <title>Scylla olivacea transcriptome.</title>
        <authorList>
            <person name="Ikhwanuddin M."/>
        </authorList>
    </citation>
    <scope>NUCLEOTIDE SEQUENCE</scope>
</reference>
<evidence type="ECO:0000313" key="8">
    <source>
        <dbReference type="EMBL" id="JAI65260.1"/>
    </source>
</evidence>
<keyword evidence="4" id="KW-0496">Mitochondrion</keyword>
<comment type="subcellular location">
    <subcellularLocation>
        <location evidence="1">Mitochondrion</location>
    </subcellularLocation>
</comment>
<proteinExistence type="inferred from homology"/>
<dbReference type="Pfam" id="PF05046">
    <property type="entry name" value="Img2"/>
    <property type="match status" value="1"/>
</dbReference>
<sequence length="185" mass="20948">MSAGVHSLVTLRRVSGLRCLKTAVSQRAVHTCPAALGITNLPAGRHTIPDSRAQVETSTAEWHYVERLFPLKSIPKPTVAPGEVTPSGWVAPSAKPGDHPYFVRRSPSHMIPVYLHHIPHISKYRTFVSHVEGDVFALLEELREYLQDRKHTRILNMRAHEPHQKIEIKGQYVAEVREFLLERGF</sequence>
<evidence type="ECO:0000256" key="1">
    <source>
        <dbReference type="ARBA" id="ARBA00004173"/>
    </source>
</evidence>
<comment type="similarity">
    <text evidence="2">Belongs to the mitochondrion-specific ribosomal protein mL49 family.</text>
</comment>
<dbReference type="GO" id="GO:0005762">
    <property type="term" value="C:mitochondrial large ribosomal subunit"/>
    <property type="evidence" value="ECO:0007669"/>
    <property type="project" value="TreeGrafter"/>
</dbReference>
<accession>A0A0P4W9L6</accession>
<evidence type="ECO:0000256" key="3">
    <source>
        <dbReference type="ARBA" id="ARBA00022980"/>
    </source>
</evidence>
<evidence type="ECO:0000256" key="7">
    <source>
        <dbReference type="ARBA" id="ARBA00035545"/>
    </source>
</evidence>